<dbReference type="PRINTS" id="PR00081">
    <property type="entry name" value="GDHRDH"/>
</dbReference>
<dbReference type="AlphaFoldDB" id="A0A9Q0RLW0"/>
<evidence type="ECO:0000256" key="11">
    <source>
        <dbReference type="ARBA" id="ARBA00082544"/>
    </source>
</evidence>
<keyword evidence="4" id="KW-0521">NADP</keyword>
<comment type="function">
    <text evidence="9">Catalyzes the reduction of all-trans-retinal to all-trans-retinol in the presence of NADPH.</text>
</comment>
<dbReference type="GO" id="GO:0016020">
    <property type="term" value="C:membrane"/>
    <property type="evidence" value="ECO:0007669"/>
    <property type="project" value="UniProtKB-SubCell"/>
</dbReference>
<dbReference type="SUPFAM" id="SSF51735">
    <property type="entry name" value="NAD(P)-binding Rossmann-fold domains"/>
    <property type="match status" value="1"/>
</dbReference>
<keyword evidence="5 12" id="KW-1133">Transmembrane helix</keyword>
<dbReference type="CDD" id="cd05339">
    <property type="entry name" value="17beta-HSDXI-like_SDR_c"/>
    <property type="match status" value="1"/>
</dbReference>
<dbReference type="GO" id="GO:0005811">
    <property type="term" value="C:lipid droplet"/>
    <property type="evidence" value="ECO:0007669"/>
    <property type="project" value="TreeGrafter"/>
</dbReference>
<evidence type="ECO:0000256" key="5">
    <source>
        <dbReference type="ARBA" id="ARBA00022989"/>
    </source>
</evidence>
<keyword evidence="8 12" id="KW-0472">Membrane</keyword>
<evidence type="ECO:0000256" key="12">
    <source>
        <dbReference type="SAM" id="Phobius"/>
    </source>
</evidence>
<dbReference type="EMBL" id="JAPWDV010000002">
    <property type="protein sequence ID" value="KAJ6219159.1"/>
    <property type="molecule type" value="Genomic_DNA"/>
</dbReference>
<comment type="caution">
    <text evidence="13">The sequence shown here is derived from an EMBL/GenBank/DDBJ whole genome shotgun (WGS) entry which is preliminary data.</text>
</comment>
<dbReference type="PANTHER" id="PTHR24322:SF736">
    <property type="entry name" value="RETINOL DEHYDROGENASE 10"/>
    <property type="match status" value="1"/>
</dbReference>
<evidence type="ECO:0000313" key="14">
    <source>
        <dbReference type="Proteomes" id="UP001142055"/>
    </source>
</evidence>
<evidence type="ECO:0000256" key="10">
    <source>
        <dbReference type="ARBA" id="ARBA00068717"/>
    </source>
</evidence>
<keyword evidence="3 12" id="KW-0812">Transmembrane</keyword>
<evidence type="ECO:0000256" key="8">
    <source>
        <dbReference type="ARBA" id="ARBA00023136"/>
    </source>
</evidence>
<sequence>MILTLYKCLLAINEVVSLIYLICGALLSPLVRKIKPKQERHVDNKVVLITGAGNGIGRELAIRFALNDATIILWDRNESNVKQTSEFIEMMGKRSFWFVLDVSDEQQVEEAAAQVRTKIGDIDILVNNAGIAPCEPFKELTSEKVKQVFDTNIMAHFWTTKQFLPSMERNNRGHIVAISSSAGIMGSPYFTAYGASKHAVVGFMKCLYEEMDVDSKIKLTTICPLAVSGTGIDIPTKTRFPFLLPIMTLDYAVDQIYEAILNEEELVILPNTFKWIYRLIGIFPMRIASSIWKCLDYEVVPNGVYAPIGRAHYHDHYFRTLPPISEDQYNNDHDEDVEEQNHQSTHFDDIEEQLCIIWDISSNVDVQHFLLENSGPEIFISCALGTNSPRLKEICIGILANCAHNSEICKHVCEDSLFCTHVILSLANTDIPLLIQLVRLVDTTVHNQSQWYELIIDNKCEFFTNVQHLFENCLNQDLLRLLFQLINHLLYKYDDLGALWLREDKENQLISSLCQACLHLISTIDDGSDETPIHSSLPSSSKYEFFYHFWFIIQMLYSSEWRTIFTEKLIDLQELFRRYSHFECGIENSLLSYCAACQFFLDMYECVNKTPAEDTHEMTTLEASLKSMMNDTTIADTHRRTMDVCASNDGPMRHQLQSSLQCLDEFNHRLCWKGQ</sequence>
<dbReference type="Pfam" id="PF00106">
    <property type="entry name" value="adh_short"/>
    <property type="match status" value="1"/>
</dbReference>
<proteinExistence type="inferred from homology"/>
<dbReference type="GO" id="GO:0052650">
    <property type="term" value="F:all-trans-retinol dehydrogenase (NADP+) activity"/>
    <property type="evidence" value="ECO:0007669"/>
    <property type="project" value="UniProtKB-ARBA"/>
</dbReference>
<evidence type="ECO:0000256" key="1">
    <source>
        <dbReference type="ARBA" id="ARBA00004141"/>
    </source>
</evidence>
<keyword evidence="14" id="KW-1185">Reference proteome</keyword>
<name>A0A9Q0RLW0_BLOTA</name>
<dbReference type="PANTHER" id="PTHR24322">
    <property type="entry name" value="PKSB"/>
    <property type="match status" value="1"/>
</dbReference>
<feature type="transmembrane region" description="Helical" evidence="12">
    <location>
        <begin position="12"/>
        <end position="31"/>
    </location>
</feature>
<organism evidence="13 14">
    <name type="scientific">Blomia tropicalis</name>
    <name type="common">Mite</name>
    <dbReference type="NCBI Taxonomy" id="40697"/>
    <lineage>
        <taxon>Eukaryota</taxon>
        <taxon>Metazoa</taxon>
        <taxon>Ecdysozoa</taxon>
        <taxon>Arthropoda</taxon>
        <taxon>Chelicerata</taxon>
        <taxon>Arachnida</taxon>
        <taxon>Acari</taxon>
        <taxon>Acariformes</taxon>
        <taxon>Sarcoptiformes</taxon>
        <taxon>Astigmata</taxon>
        <taxon>Glycyphagoidea</taxon>
        <taxon>Echimyopodidae</taxon>
        <taxon>Blomia</taxon>
    </lineage>
</organism>
<dbReference type="InterPro" id="IPR036291">
    <property type="entry name" value="NAD(P)-bd_dom_sf"/>
</dbReference>
<accession>A0A9Q0RLW0</accession>
<comment type="subcellular location">
    <subcellularLocation>
        <location evidence="1">Membrane</location>
        <topology evidence="1">Multi-pass membrane protein</topology>
    </subcellularLocation>
</comment>
<dbReference type="InterPro" id="IPR002347">
    <property type="entry name" value="SDR_fam"/>
</dbReference>
<reference evidence="13" key="1">
    <citation type="submission" date="2022-12" db="EMBL/GenBank/DDBJ databases">
        <title>Genome assemblies of Blomia tropicalis.</title>
        <authorList>
            <person name="Cui Y."/>
        </authorList>
    </citation>
    <scope>NUCLEOTIDE SEQUENCE</scope>
    <source>
        <tissue evidence="13">Adult mites</tissue>
    </source>
</reference>
<dbReference type="SUPFAM" id="SSF48371">
    <property type="entry name" value="ARM repeat"/>
    <property type="match status" value="1"/>
</dbReference>
<evidence type="ECO:0000256" key="6">
    <source>
        <dbReference type="ARBA" id="ARBA00023002"/>
    </source>
</evidence>
<gene>
    <name evidence="13" type="ORF">RDWZM_004971</name>
</gene>
<comment type="similarity">
    <text evidence="2">Belongs to the short-chain dehydrogenases/reductases (SDR) family.</text>
</comment>
<dbReference type="FunFam" id="3.40.50.720:FF:000131">
    <property type="entry name" value="Short-chain dehydrogenase/reductase 3"/>
    <property type="match status" value="1"/>
</dbReference>
<evidence type="ECO:0000256" key="7">
    <source>
        <dbReference type="ARBA" id="ARBA00023098"/>
    </source>
</evidence>
<dbReference type="InterPro" id="IPR016024">
    <property type="entry name" value="ARM-type_fold"/>
</dbReference>
<evidence type="ECO:0000256" key="3">
    <source>
        <dbReference type="ARBA" id="ARBA00022692"/>
    </source>
</evidence>
<dbReference type="Gene3D" id="3.40.50.720">
    <property type="entry name" value="NAD(P)-binding Rossmann-like Domain"/>
    <property type="match status" value="1"/>
</dbReference>
<keyword evidence="6" id="KW-0560">Oxidoreductase</keyword>
<dbReference type="PRINTS" id="PR00080">
    <property type="entry name" value="SDRFAMILY"/>
</dbReference>
<evidence type="ECO:0000256" key="4">
    <source>
        <dbReference type="ARBA" id="ARBA00022857"/>
    </source>
</evidence>
<dbReference type="Proteomes" id="UP001142055">
    <property type="component" value="Chromosome 2"/>
</dbReference>
<evidence type="ECO:0000256" key="2">
    <source>
        <dbReference type="ARBA" id="ARBA00006484"/>
    </source>
</evidence>
<keyword evidence="7" id="KW-0443">Lipid metabolism</keyword>
<evidence type="ECO:0000313" key="13">
    <source>
        <dbReference type="EMBL" id="KAJ6219159.1"/>
    </source>
</evidence>
<protein>
    <recommendedName>
        <fullName evidence="10">Short-chain dehydrogenase/reductase 3</fullName>
    </recommendedName>
    <alternativeName>
        <fullName evidence="11">Retinal short-chain dehydrogenase/reductase 1</fullName>
    </alternativeName>
</protein>
<evidence type="ECO:0000256" key="9">
    <source>
        <dbReference type="ARBA" id="ARBA00059620"/>
    </source>
</evidence>